<feature type="transmembrane region" description="Helical" evidence="1">
    <location>
        <begin position="12"/>
        <end position="32"/>
    </location>
</feature>
<protein>
    <submittedName>
        <fullName evidence="2">Uncharacterized protein</fullName>
    </submittedName>
</protein>
<keyword evidence="1" id="KW-1133">Transmembrane helix</keyword>
<keyword evidence="1" id="KW-0472">Membrane</keyword>
<evidence type="ECO:0000256" key="1">
    <source>
        <dbReference type="SAM" id="Phobius"/>
    </source>
</evidence>
<keyword evidence="3" id="KW-1185">Reference proteome</keyword>
<accession>A0A4Q9QNA3</accession>
<gene>
    <name evidence="2" type="ORF">DNK06_08935</name>
</gene>
<reference evidence="2 3" key="1">
    <citation type="submission" date="2018-06" db="EMBL/GenBank/DDBJ databases">
        <title>Three novel Pseudomonas species isolated from symptomatic oak.</title>
        <authorList>
            <person name="Bueno-Gonzalez V."/>
            <person name="Brady C."/>
        </authorList>
    </citation>
    <scope>NUCLEOTIDE SEQUENCE [LARGE SCALE GENOMIC DNA]</scope>
    <source>
        <strain evidence="2 3">P9A</strain>
    </source>
</reference>
<name>A0A4Q9QNA3_9GAMM</name>
<keyword evidence="1" id="KW-0812">Transmembrane</keyword>
<dbReference type="EMBL" id="QJUI01000006">
    <property type="protein sequence ID" value="TBU81223.1"/>
    <property type="molecule type" value="Genomic_DNA"/>
</dbReference>
<evidence type="ECO:0000313" key="3">
    <source>
        <dbReference type="Proteomes" id="UP000292302"/>
    </source>
</evidence>
<dbReference type="AlphaFoldDB" id="A0A4Q9QNA3"/>
<comment type="caution">
    <text evidence="2">The sequence shown here is derived from an EMBL/GenBank/DDBJ whole genome shotgun (WGS) entry which is preliminary data.</text>
</comment>
<dbReference type="OrthoDB" id="6860201at2"/>
<proteinExistence type="predicted"/>
<sequence length="161" mass="17737">MKTSQRGSGHLFSLIVIALIVWGGYVTFYVPYEHRKSMDEFRGKPPAVSPAKLAIVEAYKPKPPPAQLPRGLYTGTAEQDGYPMSISFDFGEDQVITKKAYIKNYEFTGSAVYEFVGSVMTFRNVKGDAVLFAESGEPIDVISPTEIHVPGPDTTLVLTQK</sequence>
<dbReference type="Proteomes" id="UP000292302">
    <property type="component" value="Unassembled WGS sequence"/>
</dbReference>
<organism evidence="2 3">
    <name type="scientific">Phytopseudomonas daroniae</name>
    <dbReference type="NCBI Taxonomy" id="2487519"/>
    <lineage>
        <taxon>Bacteria</taxon>
        <taxon>Pseudomonadati</taxon>
        <taxon>Pseudomonadota</taxon>
        <taxon>Gammaproteobacteria</taxon>
        <taxon>Pseudomonadales</taxon>
        <taxon>Pseudomonadaceae</taxon>
        <taxon>Phytopseudomonas</taxon>
    </lineage>
</organism>
<dbReference type="RefSeq" id="WP_131179678.1">
    <property type="nucleotide sequence ID" value="NZ_QJUI01000006.1"/>
</dbReference>
<evidence type="ECO:0000313" key="2">
    <source>
        <dbReference type="EMBL" id="TBU81223.1"/>
    </source>
</evidence>